<reference evidence="5" key="1">
    <citation type="journal article" date="2021" name="Sci. Adv.">
        <title>The American lobster genome reveals insights on longevity, neural, and immune adaptations.</title>
        <authorList>
            <person name="Polinski J.M."/>
            <person name="Zimin A.V."/>
            <person name="Clark K.F."/>
            <person name="Kohn A.B."/>
            <person name="Sadowski N."/>
            <person name="Timp W."/>
            <person name="Ptitsyn A."/>
            <person name="Khanna P."/>
            <person name="Romanova D.Y."/>
            <person name="Williams P."/>
            <person name="Greenwood S.J."/>
            <person name="Moroz L.L."/>
            <person name="Walt D.R."/>
            <person name="Bodnar A.G."/>
        </authorList>
    </citation>
    <scope>NUCLEOTIDE SEQUENCE</scope>
    <source>
        <strain evidence="5">GMGI-L3</strain>
    </source>
</reference>
<gene>
    <name evidence="5" type="primary">Amdhd2-L</name>
    <name evidence="5" type="ORF">Hamer_G018176</name>
</gene>
<comment type="cofactor">
    <cofactor evidence="3">
        <name>a divalent metal cation</name>
        <dbReference type="ChEBI" id="CHEBI:60240"/>
    </cofactor>
    <text evidence="3">Binds 1 divalent metal cation per subunit.</text>
</comment>
<feature type="domain" description="Amidohydrolase-related" evidence="4">
    <location>
        <begin position="81"/>
        <end position="321"/>
    </location>
</feature>
<dbReference type="InterPro" id="IPR011059">
    <property type="entry name" value="Metal-dep_hydrolase_composite"/>
</dbReference>
<dbReference type="PANTHER" id="PTHR11113">
    <property type="entry name" value="N-ACETYLGLUCOSAMINE-6-PHOSPHATE DEACETYLASE"/>
    <property type="match status" value="1"/>
</dbReference>
<evidence type="ECO:0000256" key="1">
    <source>
        <dbReference type="ARBA" id="ARBA00022801"/>
    </source>
</evidence>
<dbReference type="SUPFAM" id="SSF51556">
    <property type="entry name" value="Metallo-dependent hydrolases"/>
    <property type="match status" value="1"/>
</dbReference>
<feature type="binding site" evidence="3">
    <location>
        <position position="88"/>
    </location>
    <ligand>
        <name>Zn(2+)</name>
        <dbReference type="ChEBI" id="CHEBI:29105"/>
    </ligand>
</feature>
<dbReference type="GO" id="GO:0046872">
    <property type="term" value="F:metal ion binding"/>
    <property type="evidence" value="ECO:0007669"/>
    <property type="project" value="UniProtKB-KW"/>
</dbReference>
<dbReference type="Pfam" id="PF01979">
    <property type="entry name" value="Amidohydro_1"/>
    <property type="match status" value="1"/>
</dbReference>
<name>A0A8J5JF23_HOMAM</name>
<evidence type="ECO:0000313" key="6">
    <source>
        <dbReference type="Proteomes" id="UP000747542"/>
    </source>
</evidence>
<dbReference type="Gene3D" id="3.20.20.140">
    <property type="entry name" value="Metal-dependent hydrolases"/>
    <property type="match status" value="2"/>
</dbReference>
<dbReference type="EMBL" id="JAHLQT010044460">
    <property type="protein sequence ID" value="KAG7154435.1"/>
    <property type="molecule type" value="Genomic_DNA"/>
</dbReference>
<evidence type="ECO:0000313" key="5">
    <source>
        <dbReference type="EMBL" id="KAG7154435.1"/>
    </source>
</evidence>
<dbReference type="GO" id="GO:0008448">
    <property type="term" value="F:N-acetylglucosamine-6-phosphate deacetylase activity"/>
    <property type="evidence" value="ECO:0007669"/>
    <property type="project" value="UniProtKB-UniRule"/>
</dbReference>
<dbReference type="InterPro" id="IPR006680">
    <property type="entry name" value="Amidohydro-rel"/>
</dbReference>
<dbReference type="InterPro" id="IPR032466">
    <property type="entry name" value="Metal_Hydrolase"/>
</dbReference>
<protein>
    <submittedName>
        <fullName evidence="5">N-acetylglucosamine-6-phosphate deacetylase-like</fullName>
    </submittedName>
</protein>
<dbReference type="PANTHER" id="PTHR11113:SF14">
    <property type="entry name" value="N-ACETYLGLUCOSAMINE-6-PHOSPHATE DEACETYLASE"/>
    <property type="match status" value="1"/>
</dbReference>
<evidence type="ECO:0000259" key="4">
    <source>
        <dbReference type="Pfam" id="PF01979"/>
    </source>
</evidence>
<dbReference type="SUPFAM" id="SSF51338">
    <property type="entry name" value="Composite domain of metallo-dependent hydrolases"/>
    <property type="match status" value="1"/>
</dbReference>
<dbReference type="GO" id="GO:0006046">
    <property type="term" value="P:N-acetylglucosamine catabolic process"/>
    <property type="evidence" value="ECO:0007669"/>
    <property type="project" value="TreeGrafter"/>
</dbReference>
<comment type="caution">
    <text evidence="5">The sequence shown here is derived from an EMBL/GenBank/DDBJ whole genome shotgun (WGS) entry which is preliminary data.</text>
</comment>
<keyword evidence="1" id="KW-0378">Hydrolase</keyword>
<evidence type="ECO:0000256" key="2">
    <source>
        <dbReference type="PIRSR" id="PIRSR038994-1"/>
    </source>
</evidence>
<sequence>MPSITSTTPPCGNLPTHTDTTIYQFINCRLVRRGRIVKDDFWVRGGKILNPEPVFYVEKLQADVKVIPRIKKTPGGPGGASILGVHVEGPFISPAKKGAHPLQYLEGVEEGMSKVLDVYGSIDNIAKITIAPELPGAQEVIRHLSSRGIVVSVGESTISEFHHRDPGLVGLLTSRLISHPVHYGIISDGIHTHPAALRIAHRAHPQGIVLVTDAMAAMGLGDGVHQIGQMKVLVEGRKARLVDFDTLAGSVVTMDDCVRHFINGAGVSLVEAIDAATLHPARVMGIDHLKGTLEYGTDADFVLVLDKGPLKVLNTFIAGECVYSASDAPNLTFTQKSPSDI</sequence>
<keyword evidence="3" id="KW-0479">Metal-binding</keyword>
<accession>A0A8J5JF23</accession>
<proteinExistence type="predicted"/>
<evidence type="ECO:0000256" key="3">
    <source>
        <dbReference type="PIRSR" id="PIRSR038994-3"/>
    </source>
</evidence>
<dbReference type="Proteomes" id="UP000747542">
    <property type="component" value="Unassembled WGS sequence"/>
</dbReference>
<organism evidence="5 6">
    <name type="scientific">Homarus americanus</name>
    <name type="common">American lobster</name>
    <dbReference type="NCBI Taxonomy" id="6706"/>
    <lineage>
        <taxon>Eukaryota</taxon>
        <taxon>Metazoa</taxon>
        <taxon>Ecdysozoa</taxon>
        <taxon>Arthropoda</taxon>
        <taxon>Crustacea</taxon>
        <taxon>Multicrustacea</taxon>
        <taxon>Malacostraca</taxon>
        <taxon>Eumalacostraca</taxon>
        <taxon>Eucarida</taxon>
        <taxon>Decapoda</taxon>
        <taxon>Pleocyemata</taxon>
        <taxon>Astacidea</taxon>
        <taxon>Nephropoidea</taxon>
        <taxon>Nephropidae</taxon>
        <taxon>Homarus</taxon>
    </lineage>
</organism>
<dbReference type="AlphaFoldDB" id="A0A8J5JF23"/>
<keyword evidence="6" id="KW-1185">Reference proteome</keyword>
<feature type="active site" description="Proton donor/acceptor" evidence="2">
    <location>
        <position position="213"/>
    </location>
</feature>